<evidence type="ECO:0000313" key="4">
    <source>
        <dbReference type="Proteomes" id="UP001179280"/>
    </source>
</evidence>
<dbReference type="Gene3D" id="1.10.10.10">
    <property type="entry name" value="Winged helix-like DNA-binding domain superfamily/Winged helix DNA-binding domain"/>
    <property type="match status" value="1"/>
</dbReference>
<keyword evidence="1" id="KW-0238">DNA-binding</keyword>
<evidence type="ECO:0000256" key="1">
    <source>
        <dbReference type="ARBA" id="ARBA00023125"/>
    </source>
</evidence>
<dbReference type="CDD" id="cd00090">
    <property type="entry name" value="HTH_ARSR"/>
    <property type="match status" value="1"/>
</dbReference>
<name>A0ABS2SVG0_9BACI</name>
<evidence type="ECO:0000313" key="3">
    <source>
        <dbReference type="EMBL" id="MBM7839511.1"/>
    </source>
</evidence>
<dbReference type="SMART" id="SM00418">
    <property type="entry name" value="HTH_ARSR"/>
    <property type="match status" value="1"/>
</dbReference>
<organism evidence="3 4">
    <name type="scientific">Shouchella xiaoxiensis</name>
    <dbReference type="NCBI Taxonomy" id="766895"/>
    <lineage>
        <taxon>Bacteria</taxon>
        <taxon>Bacillati</taxon>
        <taxon>Bacillota</taxon>
        <taxon>Bacilli</taxon>
        <taxon>Bacillales</taxon>
        <taxon>Bacillaceae</taxon>
        <taxon>Shouchella</taxon>
    </lineage>
</organism>
<dbReference type="InterPro" id="IPR036388">
    <property type="entry name" value="WH-like_DNA-bd_sf"/>
</dbReference>
<feature type="domain" description="HTH arsR-type" evidence="2">
    <location>
        <begin position="14"/>
        <end position="96"/>
    </location>
</feature>
<dbReference type="Proteomes" id="UP001179280">
    <property type="component" value="Unassembled WGS sequence"/>
</dbReference>
<keyword evidence="4" id="KW-1185">Reference proteome</keyword>
<dbReference type="RefSeq" id="WP_204466743.1">
    <property type="nucleotide sequence ID" value="NZ_JAFBCV010000008.1"/>
</dbReference>
<gene>
    <name evidence="3" type="ORF">JOC54_002791</name>
</gene>
<dbReference type="InterPro" id="IPR036390">
    <property type="entry name" value="WH_DNA-bd_sf"/>
</dbReference>
<dbReference type="SUPFAM" id="SSF46785">
    <property type="entry name" value="Winged helix' DNA-binding domain"/>
    <property type="match status" value="1"/>
</dbReference>
<dbReference type="InterPro" id="IPR001845">
    <property type="entry name" value="HTH_ArsR_DNA-bd_dom"/>
</dbReference>
<accession>A0ABS2SVG0</accession>
<evidence type="ECO:0000259" key="2">
    <source>
        <dbReference type="SMART" id="SM00418"/>
    </source>
</evidence>
<dbReference type="InterPro" id="IPR011991">
    <property type="entry name" value="ArsR-like_HTH"/>
</dbReference>
<dbReference type="EMBL" id="JAFBCV010000008">
    <property type="protein sequence ID" value="MBM7839511.1"/>
    <property type="molecule type" value="Genomic_DNA"/>
</dbReference>
<reference evidence="3" key="1">
    <citation type="submission" date="2021-01" db="EMBL/GenBank/DDBJ databases">
        <title>Genomic Encyclopedia of Type Strains, Phase IV (KMG-IV): sequencing the most valuable type-strain genomes for metagenomic binning, comparative biology and taxonomic classification.</title>
        <authorList>
            <person name="Goeker M."/>
        </authorList>
    </citation>
    <scope>NUCLEOTIDE SEQUENCE</scope>
    <source>
        <strain evidence="3">DSM 21943</strain>
    </source>
</reference>
<sequence>MLELSIADSEKLKQVAHALSTDSRIQMIQQLNHASYSVHELAARLKIPVSTAAANVNVLQEAGLIVTELRPASRGALKMCTRNFDDIRIVLNQVEQREQVESSVLHMPIGHYVEFSVSPTCGMANEQGDVLNEDDPVQFYQPERVAAELIWTRAGYLEYKFPFAPPKDRSITSIAFSCELCSEAPNYDHNWPSDITVWMNGIDIGTWTSPSDFGDRAGALNPAGWFQHTRTQYGSLKRWEVNKKEALLDFKPIKAVSIDQLQLDQTDYLSVRIGIKEDAEHKGGFNLFGEKFGDYAQALKLEVYFQEKE</sequence>
<proteinExistence type="predicted"/>
<protein>
    <submittedName>
        <fullName evidence="3">Transcriptional regulator</fullName>
    </submittedName>
</protein>
<comment type="caution">
    <text evidence="3">The sequence shown here is derived from an EMBL/GenBank/DDBJ whole genome shotgun (WGS) entry which is preliminary data.</text>
</comment>